<dbReference type="STRING" id="158441.A0A226ECK9"/>
<keyword evidence="4" id="KW-0862">Zinc</keyword>
<feature type="domain" description="C2H2-type" evidence="9">
    <location>
        <begin position="109"/>
        <end position="133"/>
    </location>
</feature>
<dbReference type="OrthoDB" id="6077919at2759"/>
<comment type="caution">
    <text evidence="10">The sequence shown here is derived from an EMBL/GenBank/DDBJ whole genome shotgun (WGS) entry which is preliminary data.</text>
</comment>
<dbReference type="PANTHER" id="PTHR46179">
    <property type="entry name" value="ZINC FINGER PROTEIN"/>
    <property type="match status" value="1"/>
</dbReference>
<evidence type="ECO:0000256" key="8">
    <source>
        <dbReference type="PROSITE-ProRule" id="PRU00042"/>
    </source>
</evidence>
<evidence type="ECO:0000256" key="7">
    <source>
        <dbReference type="ARBA" id="ARBA00023242"/>
    </source>
</evidence>
<dbReference type="Proteomes" id="UP000198287">
    <property type="component" value="Unassembled WGS sequence"/>
</dbReference>
<evidence type="ECO:0000256" key="2">
    <source>
        <dbReference type="ARBA" id="ARBA00022723"/>
    </source>
</evidence>
<protein>
    <submittedName>
        <fullName evidence="10">Zinc finger protein ZXDC</fullName>
    </submittedName>
</protein>
<dbReference type="AlphaFoldDB" id="A0A226ECK9"/>
<dbReference type="SUPFAM" id="SSF57667">
    <property type="entry name" value="beta-beta-alpha zinc fingers"/>
    <property type="match status" value="1"/>
</dbReference>
<dbReference type="PROSITE" id="PS00028">
    <property type="entry name" value="ZINC_FINGER_C2H2_1"/>
    <property type="match status" value="3"/>
</dbReference>
<dbReference type="GO" id="GO:0005634">
    <property type="term" value="C:nucleus"/>
    <property type="evidence" value="ECO:0007669"/>
    <property type="project" value="UniProtKB-SubCell"/>
</dbReference>
<dbReference type="PANTHER" id="PTHR46179:SF13">
    <property type="entry name" value="C2H2-TYPE DOMAIN-CONTAINING PROTEIN"/>
    <property type="match status" value="1"/>
</dbReference>
<gene>
    <name evidence="10" type="ORF">Fcan01_11078</name>
</gene>
<evidence type="ECO:0000256" key="4">
    <source>
        <dbReference type="ARBA" id="ARBA00022833"/>
    </source>
</evidence>
<keyword evidence="5" id="KW-0805">Transcription regulation</keyword>
<dbReference type="Pfam" id="PF00096">
    <property type="entry name" value="zf-C2H2"/>
    <property type="match status" value="2"/>
</dbReference>
<dbReference type="EMBL" id="LNIX01000005">
    <property type="protein sequence ID" value="OXA54426.1"/>
    <property type="molecule type" value="Genomic_DNA"/>
</dbReference>
<accession>A0A226ECK9</accession>
<evidence type="ECO:0000256" key="1">
    <source>
        <dbReference type="ARBA" id="ARBA00004123"/>
    </source>
</evidence>
<dbReference type="InterPro" id="IPR013087">
    <property type="entry name" value="Znf_C2H2_type"/>
</dbReference>
<proteinExistence type="predicted"/>
<organism evidence="10 11">
    <name type="scientific">Folsomia candida</name>
    <name type="common">Springtail</name>
    <dbReference type="NCBI Taxonomy" id="158441"/>
    <lineage>
        <taxon>Eukaryota</taxon>
        <taxon>Metazoa</taxon>
        <taxon>Ecdysozoa</taxon>
        <taxon>Arthropoda</taxon>
        <taxon>Hexapoda</taxon>
        <taxon>Collembola</taxon>
        <taxon>Entomobryomorpha</taxon>
        <taxon>Isotomoidea</taxon>
        <taxon>Isotomidae</taxon>
        <taxon>Proisotominae</taxon>
        <taxon>Folsomia</taxon>
    </lineage>
</organism>
<dbReference type="Gene3D" id="3.30.160.60">
    <property type="entry name" value="Classic Zinc Finger"/>
    <property type="match status" value="3"/>
</dbReference>
<dbReference type="InterPro" id="IPR051061">
    <property type="entry name" value="Zinc_finger_trans_reg"/>
</dbReference>
<evidence type="ECO:0000256" key="3">
    <source>
        <dbReference type="ARBA" id="ARBA00022771"/>
    </source>
</evidence>
<evidence type="ECO:0000256" key="5">
    <source>
        <dbReference type="ARBA" id="ARBA00023015"/>
    </source>
</evidence>
<keyword evidence="2" id="KW-0479">Metal-binding</keyword>
<evidence type="ECO:0000259" key="9">
    <source>
        <dbReference type="PROSITE" id="PS50157"/>
    </source>
</evidence>
<dbReference type="GO" id="GO:0006357">
    <property type="term" value="P:regulation of transcription by RNA polymerase II"/>
    <property type="evidence" value="ECO:0007669"/>
    <property type="project" value="TreeGrafter"/>
</dbReference>
<name>A0A226ECK9_FOLCA</name>
<comment type="subcellular location">
    <subcellularLocation>
        <location evidence="1">Nucleus</location>
    </subcellularLocation>
</comment>
<sequence>MDPAWSSASTKTLLRYVCFFCDKEYHTLRHNIERHLCKHLKERWHQCYVCKKRFLGQEELNTHKNQFGHKLQDKNYVCGEPYCDAAFDYLAAVYAHKEKKHWHATQDFYNCPIPGCHKSFEKLVNLRSHEQTHVKRHCCTWPGCDKKFVTPSQLRKHAGSHE</sequence>
<keyword evidence="7" id="KW-0539">Nucleus</keyword>
<evidence type="ECO:0000313" key="10">
    <source>
        <dbReference type="EMBL" id="OXA54426.1"/>
    </source>
</evidence>
<keyword evidence="6" id="KW-0804">Transcription</keyword>
<evidence type="ECO:0000256" key="6">
    <source>
        <dbReference type="ARBA" id="ARBA00023163"/>
    </source>
</evidence>
<dbReference type="InterPro" id="IPR036236">
    <property type="entry name" value="Znf_C2H2_sf"/>
</dbReference>
<keyword evidence="11" id="KW-1185">Reference proteome</keyword>
<keyword evidence="3 8" id="KW-0863">Zinc-finger</keyword>
<feature type="domain" description="C2H2-type" evidence="9">
    <location>
        <begin position="137"/>
        <end position="162"/>
    </location>
</feature>
<dbReference type="SMART" id="SM00355">
    <property type="entry name" value="ZnF_C2H2"/>
    <property type="match status" value="5"/>
</dbReference>
<dbReference type="PROSITE" id="PS50157">
    <property type="entry name" value="ZINC_FINGER_C2H2_2"/>
    <property type="match status" value="2"/>
</dbReference>
<reference evidence="10 11" key="1">
    <citation type="submission" date="2015-12" db="EMBL/GenBank/DDBJ databases">
        <title>The genome of Folsomia candida.</title>
        <authorList>
            <person name="Faddeeva A."/>
            <person name="Derks M.F."/>
            <person name="Anvar Y."/>
            <person name="Smit S."/>
            <person name="Van Straalen N."/>
            <person name="Roelofs D."/>
        </authorList>
    </citation>
    <scope>NUCLEOTIDE SEQUENCE [LARGE SCALE GENOMIC DNA]</scope>
    <source>
        <strain evidence="10 11">VU population</strain>
        <tissue evidence="10">Whole body</tissue>
    </source>
</reference>
<dbReference type="GO" id="GO:0008270">
    <property type="term" value="F:zinc ion binding"/>
    <property type="evidence" value="ECO:0007669"/>
    <property type="project" value="UniProtKB-KW"/>
</dbReference>
<evidence type="ECO:0000313" key="11">
    <source>
        <dbReference type="Proteomes" id="UP000198287"/>
    </source>
</evidence>